<evidence type="ECO:0000256" key="1">
    <source>
        <dbReference type="SAM" id="MobiDB-lite"/>
    </source>
</evidence>
<dbReference type="HOGENOM" id="CLU_868460_0_0_0"/>
<dbReference type="EnsemblBacteria" id="ABY33306">
    <property type="protein sequence ID" value="ABY33306"/>
    <property type="gene ID" value="Caur_0052"/>
</dbReference>
<evidence type="ECO:0000313" key="3">
    <source>
        <dbReference type="Proteomes" id="UP000002008"/>
    </source>
</evidence>
<name>A9WAS8_CHLAA</name>
<dbReference type="RefSeq" id="WP_012255962.1">
    <property type="nucleotide sequence ID" value="NC_010175.1"/>
</dbReference>
<dbReference type="PATRIC" id="fig|324602.8.peg.58"/>
<organism evidence="2 3">
    <name type="scientific">Chloroflexus aurantiacus (strain ATCC 29366 / DSM 635 / J-10-fl)</name>
    <dbReference type="NCBI Taxonomy" id="324602"/>
    <lineage>
        <taxon>Bacteria</taxon>
        <taxon>Bacillati</taxon>
        <taxon>Chloroflexota</taxon>
        <taxon>Chloroflexia</taxon>
        <taxon>Chloroflexales</taxon>
        <taxon>Chloroflexineae</taxon>
        <taxon>Chloroflexaceae</taxon>
        <taxon>Chloroflexus</taxon>
    </lineage>
</organism>
<dbReference type="AlphaFoldDB" id="A9WAS8"/>
<dbReference type="InParanoid" id="A9WAS8"/>
<dbReference type="EMBL" id="CP000909">
    <property type="protein sequence ID" value="ABY33306.1"/>
    <property type="molecule type" value="Genomic_DNA"/>
</dbReference>
<dbReference type="KEGG" id="cau:Caur_0052"/>
<dbReference type="eggNOG" id="ENOG5030RNH">
    <property type="taxonomic scope" value="Bacteria"/>
</dbReference>
<dbReference type="Proteomes" id="UP000002008">
    <property type="component" value="Chromosome"/>
</dbReference>
<protein>
    <submittedName>
        <fullName evidence="2">Uncharacterized protein</fullName>
    </submittedName>
</protein>
<proteinExistence type="predicted"/>
<evidence type="ECO:0000313" key="2">
    <source>
        <dbReference type="EMBL" id="ABY33306.1"/>
    </source>
</evidence>
<feature type="compositionally biased region" description="Low complexity" evidence="1">
    <location>
        <begin position="1"/>
        <end position="20"/>
    </location>
</feature>
<gene>
    <name evidence="2" type="ordered locus">Caur_0052</name>
</gene>
<feature type="region of interest" description="Disordered" evidence="1">
    <location>
        <begin position="1"/>
        <end position="21"/>
    </location>
</feature>
<keyword evidence="3" id="KW-1185">Reference proteome</keyword>
<sequence>MEGTTNPTTAPTAQLAPAEAIDPRPLDTAGMEECSIISDSDLESIVNSVPIYSQPTYAEYGTLGCTYTFEGDKDVSIRIELDSPGRQVYDSVMQYVDVSADAEPVNIGDIAVIKEKDGLVSLDAVLNGWYVSLSTRGFPRASALTLAQWLTGRLIPRPDDIVAEQPTATAPGPVSGSLIDMQVTIESPAEAAGVTTLAEIKAIGFMGFSMCSRPYNVPFIVAFNAPPGTQPPTPVGVFSITAEAGVTPGQPSPATIIIGIGPSDAAEETLWQGTIVVAADGTSGTFEVPGQVKVPGRACLRRERGTTISVILVWRGIEA</sequence>
<accession>A9WAS8</accession>
<reference evidence="3" key="1">
    <citation type="journal article" date="2011" name="BMC Genomics">
        <title>Complete genome sequence of the filamentous anoxygenic phototrophic bacterium Chloroflexus aurantiacus.</title>
        <authorList>
            <person name="Tang K.H."/>
            <person name="Barry K."/>
            <person name="Chertkov O."/>
            <person name="Dalin E."/>
            <person name="Han C.S."/>
            <person name="Hauser L.J."/>
            <person name="Honchak B.M."/>
            <person name="Karbach L.E."/>
            <person name="Land M.L."/>
            <person name="Lapidus A."/>
            <person name="Larimer F.W."/>
            <person name="Mikhailova N."/>
            <person name="Pitluck S."/>
            <person name="Pierson B.K."/>
            <person name="Blankenship R.E."/>
        </authorList>
    </citation>
    <scope>NUCLEOTIDE SEQUENCE [LARGE SCALE GENOMIC DNA]</scope>
    <source>
        <strain evidence="3">ATCC 29366 / DSM 635 / J-10-fl</strain>
    </source>
</reference>